<reference evidence="4" key="1">
    <citation type="submission" date="2019-02" db="EMBL/GenBank/DDBJ databases">
        <authorList>
            <person name="Gruber-Vodicka R. H."/>
            <person name="Seah K. B. B."/>
        </authorList>
    </citation>
    <scope>NUCLEOTIDE SEQUENCE</scope>
    <source>
        <strain evidence="3">BECK_S312</strain>
        <strain evidence="4">BECK_S426</strain>
    </source>
</reference>
<feature type="transmembrane region" description="Helical" evidence="2">
    <location>
        <begin position="87"/>
        <end position="110"/>
    </location>
</feature>
<evidence type="ECO:0000256" key="2">
    <source>
        <dbReference type="SAM" id="Phobius"/>
    </source>
</evidence>
<feature type="transmembrane region" description="Helical" evidence="2">
    <location>
        <begin position="213"/>
        <end position="236"/>
    </location>
</feature>
<gene>
    <name evidence="3" type="ORF">BECKLPF1236A_GA0070988_102016</name>
    <name evidence="4" type="ORF">BECKLPF1236C_GA0070990_101916</name>
</gene>
<organism evidence="4">
    <name type="scientific">Candidatus Kentrum sp. LPFa</name>
    <dbReference type="NCBI Taxonomy" id="2126335"/>
    <lineage>
        <taxon>Bacteria</taxon>
        <taxon>Pseudomonadati</taxon>
        <taxon>Pseudomonadota</taxon>
        <taxon>Gammaproteobacteria</taxon>
        <taxon>Candidatus Kentrum</taxon>
    </lineage>
</organism>
<evidence type="ECO:0000313" key="4">
    <source>
        <dbReference type="EMBL" id="VFK33083.1"/>
    </source>
</evidence>
<name>A0A450XUY5_9GAMM</name>
<dbReference type="AlphaFoldDB" id="A0A450XUY5"/>
<proteinExistence type="predicted"/>
<evidence type="ECO:0000313" key="3">
    <source>
        <dbReference type="EMBL" id="VFK18560.1"/>
    </source>
</evidence>
<keyword evidence="2" id="KW-1133">Transmembrane helix</keyword>
<evidence type="ECO:0000256" key="1">
    <source>
        <dbReference type="SAM" id="MobiDB-lite"/>
    </source>
</evidence>
<protein>
    <submittedName>
        <fullName evidence="4">Cobalt transporter subunit CbtA</fullName>
    </submittedName>
</protein>
<dbReference type="NCBIfam" id="TIGR02458">
    <property type="entry name" value="CbtA"/>
    <property type="match status" value="1"/>
</dbReference>
<feature type="region of interest" description="Disordered" evidence="1">
    <location>
        <begin position="58"/>
        <end position="78"/>
    </location>
</feature>
<dbReference type="InterPro" id="IPR012666">
    <property type="entry name" value="CbtA_put"/>
</dbReference>
<dbReference type="EMBL" id="CAADFP010000191">
    <property type="protein sequence ID" value="VFK33083.1"/>
    <property type="molecule type" value="Genomic_DNA"/>
</dbReference>
<dbReference type="Pfam" id="PF09490">
    <property type="entry name" value="CbtA"/>
    <property type="match status" value="1"/>
</dbReference>
<dbReference type="EMBL" id="CAADFM010000201">
    <property type="protein sequence ID" value="VFK18560.1"/>
    <property type="molecule type" value="Genomic_DNA"/>
</dbReference>
<keyword evidence="2" id="KW-0472">Membrane</keyword>
<keyword evidence="2" id="KW-0812">Transmembrane</keyword>
<feature type="transmembrane region" description="Helical" evidence="2">
    <location>
        <begin position="182"/>
        <end position="201"/>
    </location>
</feature>
<feature type="transmembrane region" description="Helical" evidence="2">
    <location>
        <begin position="156"/>
        <end position="175"/>
    </location>
</feature>
<feature type="transmembrane region" description="Helical" evidence="2">
    <location>
        <begin position="117"/>
        <end position="136"/>
    </location>
</feature>
<sequence length="242" mass="26327">MFASFKQILTVAAITSLLAGVLLSLIQQFQVIPLILEAEKYERAAGAGVGKDHFAPEQGQARDSMQAREHEDEQASWQPGQGLERNLFTALANIIIALGYALLLGAVVALRDAKLDWRFGLLWGLAGYVVFFVAPALGIPPELPGSHSGALEHRQLWWLITILCTGSGLAFVFFNDQYITKIFGAVLIITPHVVGAPHAPAPAVVPDELLRTTFIIATITTNAVFWLALGGFYGFFHKKFAN</sequence>
<accession>A0A450XUY5</accession>